<reference evidence="2" key="1">
    <citation type="submission" date="2023-10" db="EMBL/GenBank/DDBJ databases">
        <authorList>
            <person name="Chen Y."/>
            <person name="Shah S."/>
            <person name="Dougan E. K."/>
            <person name="Thang M."/>
            <person name="Chan C."/>
        </authorList>
    </citation>
    <scope>NUCLEOTIDE SEQUENCE [LARGE SCALE GENOMIC DNA]</scope>
</reference>
<comment type="caution">
    <text evidence="2">The sequence shown here is derived from an EMBL/GenBank/DDBJ whole genome shotgun (WGS) entry which is preliminary data.</text>
</comment>
<proteinExistence type="predicted"/>
<gene>
    <name evidence="2" type="ORF">PCOR1329_LOCUS29492</name>
</gene>
<feature type="transmembrane region" description="Helical" evidence="1">
    <location>
        <begin position="20"/>
        <end position="41"/>
    </location>
</feature>
<accession>A0ABN9SH63</accession>
<feature type="transmembrane region" description="Helical" evidence="1">
    <location>
        <begin position="183"/>
        <end position="206"/>
    </location>
</feature>
<feature type="transmembrane region" description="Helical" evidence="1">
    <location>
        <begin position="83"/>
        <end position="102"/>
    </location>
</feature>
<keyword evidence="1" id="KW-0812">Transmembrane</keyword>
<dbReference type="Proteomes" id="UP001189429">
    <property type="component" value="Unassembled WGS sequence"/>
</dbReference>
<organism evidence="2 3">
    <name type="scientific">Prorocentrum cordatum</name>
    <dbReference type="NCBI Taxonomy" id="2364126"/>
    <lineage>
        <taxon>Eukaryota</taxon>
        <taxon>Sar</taxon>
        <taxon>Alveolata</taxon>
        <taxon>Dinophyceae</taxon>
        <taxon>Prorocentrales</taxon>
        <taxon>Prorocentraceae</taxon>
        <taxon>Prorocentrum</taxon>
    </lineage>
</organism>
<keyword evidence="3" id="KW-1185">Reference proteome</keyword>
<feature type="transmembrane region" description="Helical" evidence="1">
    <location>
        <begin position="53"/>
        <end position="71"/>
    </location>
</feature>
<evidence type="ECO:0000313" key="2">
    <source>
        <dbReference type="EMBL" id="CAK0831047.1"/>
    </source>
</evidence>
<feature type="transmembrane region" description="Helical" evidence="1">
    <location>
        <begin position="311"/>
        <end position="329"/>
    </location>
</feature>
<feature type="transmembrane region" description="Helical" evidence="1">
    <location>
        <begin position="262"/>
        <end position="284"/>
    </location>
</feature>
<name>A0ABN9SH63_9DINO</name>
<evidence type="ECO:0000313" key="3">
    <source>
        <dbReference type="Proteomes" id="UP001189429"/>
    </source>
</evidence>
<protein>
    <submittedName>
        <fullName evidence="2">Uncharacterized protein</fullName>
    </submittedName>
</protein>
<sequence length="368" mass="40309">MPAEECEEAAPLGLSPAKLMVLDALACVSCVGLWMSMWGCLDRLDAPEAGTGAVAVLLVGICVALNMHRFFETRSKEWPPACINTFVWLWTFVLTILSISIWRLEFAIVHHRSVLPPGDDVLACMVATVGAVVLLMTGRFRTSCDATPVGFVADGRYHGERFPAPSYIGGLVSQDSPPTLSRLLSYMVDVLLTWPVVMVWAGVWMLGDNHKVPPVTSFAICFLTVSFLSHCQVQEKLAELVHSSDDVISSFHEATWTKSVRWVFVVLVEGAWTAFLAVLCIMTWRGLWEGLAPWLSLAAHPMHQAIDDGDAFFVFSLATVASIVMAGIGRQRSSLFPPMDFAEDGVFMNSHTATDHRAQTRAATYGTA</sequence>
<dbReference type="EMBL" id="CAUYUJ010011112">
    <property type="protein sequence ID" value="CAK0831047.1"/>
    <property type="molecule type" value="Genomic_DNA"/>
</dbReference>
<keyword evidence="1" id="KW-1133">Transmembrane helix</keyword>
<evidence type="ECO:0000256" key="1">
    <source>
        <dbReference type="SAM" id="Phobius"/>
    </source>
</evidence>
<keyword evidence="1" id="KW-0472">Membrane</keyword>
<feature type="transmembrane region" description="Helical" evidence="1">
    <location>
        <begin position="212"/>
        <end position="229"/>
    </location>
</feature>